<name>A0A366DC27_9NOCA</name>
<dbReference type="RefSeq" id="WP_067505047.1">
    <property type="nucleotide sequence ID" value="NZ_QNRE01000012.1"/>
</dbReference>
<keyword evidence="2" id="KW-1185">Reference proteome</keyword>
<reference evidence="1 2" key="1">
    <citation type="submission" date="2018-06" db="EMBL/GenBank/DDBJ databases">
        <title>Genomic Encyclopedia of Type Strains, Phase IV (KMG-IV): sequencing the most valuable type-strain genomes for metagenomic binning, comparative biology and taxonomic classification.</title>
        <authorList>
            <person name="Goeker M."/>
        </authorList>
    </citation>
    <scope>NUCLEOTIDE SEQUENCE [LARGE SCALE GENOMIC DNA]</scope>
    <source>
        <strain evidence="1 2">DSM 44599</strain>
    </source>
</reference>
<gene>
    <name evidence="1" type="ORF">DFR74_112239</name>
</gene>
<dbReference type="AlphaFoldDB" id="A0A366DC27"/>
<evidence type="ECO:0000313" key="1">
    <source>
        <dbReference type="EMBL" id="RBO87059.1"/>
    </source>
</evidence>
<proteinExistence type="predicted"/>
<accession>A0A366DC27</accession>
<dbReference type="Proteomes" id="UP000252586">
    <property type="component" value="Unassembled WGS sequence"/>
</dbReference>
<evidence type="ECO:0000313" key="2">
    <source>
        <dbReference type="Proteomes" id="UP000252586"/>
    </source>
</evidence>
<protein>
    <submittedName>
        <fullName evidence="1">Uncharacterized protein</fullName>
    </submittedName>
</protein>
<organism evidence="1 2">
    <name type="scientific">Nocardia puris</name>
    <dbReference type="NCBI Taxonomy" id="208602"/>
    <lineage>
        <taxon>Bacteria</taxon>
        <taxon>Bacillati</taxon>
        <taxon>Actinomycetota</taxon>
        <taxon>Actinomycetes</taxon>
        <taxon>Mycobacteriales</taxon>
        <taxon>Nocardiaceae</taxon>
        <taxon>Nocardia</taxon>
    </lineage>
</organism>
<dbReference type="OrthoDB" id="4567621at2"/>
<sequence>MGHTIIKPSRDEDFYVVYSSVVDAPIQWGTRAELEAGYEHAHPDRFDRADEWGSSSWIGSHHWDRQRVMVREGFRPGAYPPGAWYATVARADLRQFCESVDSEGYWHPKLVTWEYPDA</sequence>
<dbReference type="EMBL" id="QNRE01000012">
    <property type="protein sequence ID" value="RBO87059.1"/>
    <property type="molecule type" value="Genomic_DNA"/>
</dbReference>
<dbReference type="STRING" id="1210090.GCA_001613185_01378"/>
<comment type="caution">
    <text evidence="1">The sequence shown here is derived from an EMBL/GenBank/DDBJ whole genome shotgun (WGS) entry which is preliminary data.</text>
</comment>